<evidence type="ECO:0000313" key="5">
    <source>
        <dbReference type="EMBL" id="KAL0398862.1"/>
    </source>
</evidence>
<reference evidence="5" key="1">
    <citation type="submission" date="2020-06" db="EMBL/GenBank/DDBJ databases">
        <authorList>
            <person name="Li T."/>
            <person name="Hu X."/>
            <person name="Zhang T."/>
            <person name="Song X."/>
            <person name="Zhang H."/>
            <person name="Dai N."/>
            <person name="Sheng W."/>
            <person name="Hou X."/>
            <person name="Wei L."/>
        </authorList>
    </citation>
    <scope>NUCLEOTIDE SEQUENCE</scope>
    <source>
        <strain evidence="5">G02</strain>
        <tissue evidence="5">Leaf</tissue>
    </source>
</reference>
<reference evidence="5" key="2">
    <citation type="journal article" date="2024" name="Plant">
        <title>Genomic evolution and insights into agronomic trait innovations of Sesamum species.</title>
        <authorList>
            <person name="Miao H."/>
            <person name="Wang L."/>
            <person name="Qu L."/>
            <person name="Liu H."/>
            <person name="Sun Y."/>
            <person name="Le M."/>
            <person name="Wang Q."/>
            <person name="Wei S."/>
            <person name="Zheng Y."/>
            <person name="Lin W."/>
            <person name="Duan Y."/>
            <person name="Cao H."/>
            <person name="Xiong S."/>
            <person name="Wang X."/>
            <person name="Wei L."/>
            <person name="Li C."/>
            <person name="Ma Q."/>
            <person name="Ju M."/>
            <person name="Zhao R."/>
            <person name="Li G."/>
            <person name="Mu C."/>
            <person name="Tian Q."/>
            <person name="Mei H."/>
            <person name="Zhang T."/>
            <person name="Gao T."/>
            <person name="Zhang H."/>
        </authorList>
    </citation>
    <scope>NUCLEOTIDE SEQUENCE</scope>
    <source>
        <strain evidence="5">G02</strain>
    </source>
</reference>
<dbReference type="EMBL" id="JACGWJ010000009">
    <property type="protein sequence ID" value="KAL0398862.1"/>
    <property type="molecule type" value="Genomic_DNA"/>
</dbReference>
<name>A0AAW2T2T8_SESRA</name>
<evidence type="ECO:0000259" key="4">
    <source>
        <dbReference type="SMART" id="SM00043"/>
    </source>
</evidence>
<keyword evidence="1" id="KW-0646">Protease inhibitor</keyword>
<evidence type="ECO:0000256" key="1">
    <source>
        <dbReference type="ARBA" id="ARBA00022690"/>
    </source>
</evidence>
<dbReference type="AlphaFoldDB" id="A0AAW2T2T8"/>
<keyword evidence="3" id="KW-0732">Signal</keyword>
<keyword evidence="2" id="KW-0789">Thiol protease inhibitor</keyword>
<feature type="signal peptide" evidence="3">
    <location>
        <begin position="1"/>
        <end position="22"/>
    </location>
</feature>
<organism evidence="5">
    <name type="scientific">Sesamum radiatum</name>
    <name type="common">Black benniseed</name>
    <dbReference type="NCBI Taxonomy" id="300843"/>
    <lineage>
        <taxon>Eukaryota</taxon>
        <taxon>Viridiplantae</taxon>
        <taxon>Streptophyta</taxon>
        <taxon>Embryophyta</taxon>
        <taxon>Tracheophyta</taxon>
        <taxon>Spermatophyta</taxon>
        <taxon>Magnoliopsida</taxon>
        <taxon>eudicotyledons</taxon>
        <taxon>Gunneridae</taxon>
        <taxon>Pentapetalae</taxon>
        <taxon>asterids</taxon>
        <taxon>lamiids</taxon>
        <taxon>Lamiales</taxon>
        <taxon>Pedaliaceae</taxon>
        <taxon>Sesamum</taxon>
    </lineage>
</organism>
<proteinExistence type="predicted"/>
<evidence type="ECO:0000256" key="3">
    <source>
        <dbReference type="SAM" id="SignalP"/>
    </source>
</evidence>
<dbReference type="Gene3D" id="3.10.450.10">
    <property type="match status" value="1"/>
</dbReference>
<gene>
    <name evidence="5" type="ORF">Sradi_2229500</name>
</gene>
<dbReference type="PROSITE" id="PS00287">
    <property type="entry name" value="CYSTATIN"/>
    <property type="match status" value="1"/>
</dbReference>
<dbReference type="GO" id="GO:0004869">
    <property type="term" value="F:cysteine-type endopeptidase inhibitor activity"/>
    <property type="evidence" value="ECO:0007669"/>
    <property type="project" value="UniProtKB-KW"/>
</dbReference>
<feature type="domain" description="Cystatin" evidence="4">
    <location>
        <begin position="30"/>
        <end position="119"/>
    </location>
</feature>
<dbReference type="CDD" id="cd00042">
    <property type="entry name" value="CY"/>
    <property type="match status" value="1"/>
</dbReference>
<dbReference type="SMART" id="SM00043">
    <property type="entry name" value="CY"/>
    <property type="match status" value="1"/>
</dbReference>
<sequence length="144" mass="15931">MAHATGAMVFIVLLVAGSIASATSEGQKLLRLGGWRPISNPRDHKVLEIAEFAVREHNKLAKTNFKLQSVISGAVQVVGGRNYRLVVSVVDGNSQPTISLSFMRSLGNISRSLLSFKRLQLFYLKSEINSCKFFLFVNFTNNDE</sequence>
<dbReference type="InterPro" id="IPR046350">
    <property type="entry name" value="Cystatin_sf"/>
</dbReference>
<dbReference type="PANTHER" id="PTHR47364:SF9">
    <property type="entry name" value="CYSTEINE PROTEINASE INHIBITOR 5-LIKE"/>
    <property type="match status" value="1"/>
</dbReference>
<dbReference type="InterPro" id="IPR018073">
    <property type="entry name" value="Prot_inh_cystat_CS"/>
</dbReference>
<dbReference type="SUPFAM" id="SSF54403">
    <property type="entry name" value="Cystatin/monellin"/>
    <property type="match status" value="1"/>
</dbReference>
<accession>A0AAW2T2T8</accession>
<dbReference type="PANTHER" id="PTHR47364">
    <property type="entry name" value="CYSTEINE PROTEINASE INHIBITOR 5"/>
    <property type="match status" value="1"/>
</dbReference>
<evidence type="ECO:0000256" key="2">
    <source>
        <dbReference type="ARBA" id="ARBA00022704"/>
    </source>
</evidence>
<protein>
    <recommendedName>
        <fullName evidence="4">Cystatin domain-containing protein</fullName>
    </recommendedName>
</protein>
<feature type="chain" id="PRO_5043441840" description="Cystatin domain-containing protein" evidence="3">
    <location>
        <begin position="23"/>
        <end position="144"/>
    </location>
</feature>
<dbReference type="Pfam" id="PF16845">
    <property type="entry name" value="SQAPI"/>
    <property type="match status" value="1"/>
</dbReference>
<comment type="caution">
    <text evidence="5">The sequence shown here is derived from an EMBL/GenBank/DDBJ whole genome shotgun (WGS) entry which is preliminary data.</text>
</comment>
<dbReference type="InterPro" id="IPR000010">
    <property type="entry name" value="Cystatin_dom"/>
</dbReference>